<accession>A0A438JXK9</accession>
<dbReference type="Gene3D" id="2.130.10.10">
    <property type="entry name" value="YVTN repeat-like/Quinoprotein amine dehydrogenase"/>
    <property type="match status" value="3"/>
</dbReference>
<feature type="region of interest" description="Disordered" evidence="2">
    <location>
        <begin position="533"/>
        <end position="589"/>
    </location>
</feature>
<dbReference type="Proteomes" id="UP000288805">
    <property type="component" value="Unassembled WGS sequence"/>
</dbReference>
<feature type="region of interest" description="Disordered" evidence="2">
    <location>
        <begin position="641"/>
        <end position="677"/>
    </location>
</feature>
<name>A0A438JXK9_VITVI</name>
<dbReference type="SMART" id="SM00320">
    <property type="entry name" value="WD40"/>
    <property type="match status" value="5"/>
</dbReference>
<dbReference type="InterPro" id="IPR036322">
    <property type="entry name" value="WD40_repeat_dom_sf"/>
</dbReference>
<feature type="compositionally biased region" description="Polar residues" evidence="2">
    <location>
        <begin position="656"/>
        <end position="670"/>
    </location>
</feature>
<evidence type="ECO:0000256" key="1">
    <source>
        <dbReference type="PROSITE-ProRule" id="PRU00221"/>
    </source>
</evidence>
<dbReference type="InterPro" id="IPR015943">
    <property type="entry name" value="WD40/YVTN_repeat-like_dom_sf"/>
</dbReference>
<dbReference type="GO" id="GO:0010968">
    <property type="term" value="P:regulation of microtubule nucleation"/>
    <property type="evidence" value="ECO:0007669"/>
    <property type="project" value="InterPro"/>
</dbReference>
<feature type="repeat" description="WD" evidence="1">
    <location>
        <begin position="322"/>
        <end position="336"/>
    </location>
</feature>
<proteinExistence type="predicted"/>
<feature type="repeat" description="WD" evidence="1">
    <location>
        <begin position="175"/>
        <end position="199"/>
    </location>
</feature>
<reference evidence="3 4" key="1">
    <citation type="journal article" date="2018" name="PLoS Genet.">
        <title>Population sequencing reveals clonal diversity and ancestral inbreeding in the grapevine cultivar Chardonnay.</title>
        <authorList>
            <person name="Roach M.J."/>
            <person name="Johnson D.L."/>
            <person name="Bohlmann J."/>
            <person name="van Vuuren H.J."/>
            <person name="Jones S.J."/>
            <person name="Pretorius I.S."/>
            <person name="Schmidt S.A."/>
            <person name="Borneman A.R."/>
        </authorList>
    </citation>
    <scope>NUCLEOTIDE SEQUENCE [LARGE SCALE GENOMIC DNA]</scope>
    <source>
        <strain evidence="4">cv. Chardonnay</strain>
        <tissue evidence="3">Leaf</tissue>
    </source>
</reference>
<dbReference type="PANTHER" id="PTHR45096:SF1">
    <property type="entry name" value="PROTEIN NEDD1"/>
    <property type="match status" value="1"/>
</dbReference>
<dbReference type="InterPro" id="IPR001680">
    <property type="entry name" value="WD40_rpt"/>
</dbReference>
<comment type="caution">
    <text evidence="3">The sequence shown here is derived from an EMBL/GenBank/DDBJ whole genome shotgun (WGS) entry which is preliminary data.</text>
</comment>
<dbReference type="SUPFAM" id="SSF50978">
    <property type="entry name" value="WD40 repeat-like"/>
    <property type="match status" value="1"/>
</dbReference>
<dbReference type="AlphaFoldDB" id="A0A438JXK9"/>
<dbReference type="GO" id="GO:0140496">
    <property type="term" value="F:gamma-tubulin complex binding"/>
    <property type="evidence" value="ECO:0007669"/>
    <property type="project" value="InterPro"/>
</dbReference>
<organism evidence="3 4">
    <name type="scientific">Vitis vinifera</name>
    <name type="common">Grape</name>
    <dbReference type="NCBI Taxonomy" id="29760"/>
    <lineage>
        <taxon>Eukaryota</taxon>
        <taxon>Viridiplantae</taxon>
        <taxon>Streptophyta</taxon>
        <taxon>Embryophyta</taxon>
        <taxon>Tracheophyta</taxon>
        <taxon>Spermatophyta</taxon>
        <taxon>Magnoliopsida</taxon>
        <taxon>eudicotyledons</taxon>
        <taxon>Gunneridae</taxon>
        <taxon>Pentapetalae</taxon>
        <taxon>rosids</taxon>
        <taxon>Vitales</taxon>
        <taxon>Vitaceae</taxon>
        <taxon>Viteae</taxon>
        <taxon>Vitis</taxon>
    </lineage>
</organism>
<evidence type="ECO:0000256" key="2">
    <source>
        <dbReference type="SAM" id="MobiDB-lite"/>
    </source>
</evidence>
<dbReference type="FunFam" id="2.130.10.10:FF:000344">
    <property type="entry name" value="Protein NEDD1"/>
    <property type="match status" value="1"/>
</dbReference>
<dbReference type="Pfam" id="PF00400">
    <property type="entry name" value="WD40"/>
    <property type="match status" value="1"/>
</dbReference>
<protein>
    <submittedName>
        <fullName evidence="3">Protein NEDD1</fullName>
    </submittedName>
</protein>
<dbReference type="PANTHER" id="PTHR45096">
    <property type="entry name" value="PROTEIN NEDD1"/>
    <property type="match status" value="1"/>
</dbReference>
<evidence type="ECO:0000313" key="3">
    <source>
        <dbReference type="EMBL" id="RVX13691.1"/>
    </source>
</evidence>
<feature type="compositionally biased region" description="Low complexity" evidence="2">
    <location>
        <begin position="548"/>
        <end position="569"/>
    </location>
</feature>
<sequence>MTHPPGDWKGTQHISYGTNAVWSSIGQKFSHPLLPFPALPKLQCLCTYIWSGNSIVSSVLFCGARNGIVQTLKKPPVVHGAWWVGLLPVMKLFVFDWITYSDVQEEKLDHPRGGNGISKQRNGISHPKVPMMNFADPSTALLAASGGDTVKLFDVSVEPGDPCALSYSPSPGHQVNSVKWNHTNLVVASAGDDRKVSLWRKNGQSMGTIPVSGTDSGDNIEESILAISFSNKGSRYICSGGSGQVVRIWDLQRKRCIKWLRGHTDTITGAMYNCKDEHLASISLNGDLILHNLASGARAAELKDPNEQVSRVLDYSRISRHLLVTAGDDGSIHMWDTTGRSPKILILFWDGPVACVCVAVRCICTLYSGKQHPGKEIVFLHGISFQTKYTLLDILSLLPDGALFNLDVLMESVSWLKQHSAPTAGVSFSPSNDKIIATVGLDKKLYTFDTGSRRPSSCIPYEAPFSSLAFRDDGLILAAEQAVTSLCWQRSKPVIVNESNCTPETALLGGAVEDSILMPDPLPSVTSSSLSLSTAIPASRNPGRSGPSTETSSLTAASGGSVSSSLYLSTEEETPQKNHLRPGGTLARLHAPRSNYNFKDDMEAAKKDHLPVDKKPSSLLFPSSSRRFPFVDDGAIDHPIFDWKSSSTSRQDDTRASLSLLGSTPAPSSKSGEDSITPPEAWVVRDWSMLSGLQDLSVSTSQTSMSSLSNSNLGYANLRPKDVSSSQETSLGFSEHVPFSSISMSLGTKGVTGQTNLELPGPTSLNLPRRFSTYAERIGTTSSFSDGISLSMGSPKTKKSGAETREELLHSLLSRTDISTAMEPGILPSINGGTSQPQKAPIQTDSQQGNSFTLQLFQRTLDETLGSFQKSIHEDMKNLHIEILRQFHIQETDMSSVMSSILKNQVELMKEVQSLRKENQQLRQLL</sequence>
<gene>
    <name evidence="3" type="primary">NEDD1_1</name>
    <name evidence="3" type="ORF">CK203_010096</name>
</gene>
<dbReference type="InterPro" id="IPR044621">
    <property type="entry name" value="NEDD1"/>
</dbReference>
<keyword evidence="1" id="KW-0853">WD repeat</keyword>
<dbReference type="PROSITE" id="PS50082">
    <property type="entry name" value="WD_REPEATS_2"/>
    <property type="match status" value="2"/>
</dbReference>
<evidence type="ECO:0000313" key="4">
    <source>
        <dbReference type="Proteomes" id="UP000288805"/>
    </source>
</evidence>
<dbReference type="EMBL" id="QGNW01000023">
    <property type="protein sequence ID" value="RVX13691.1"/>
    <property type="molecule type" value="Genomic_DNA"/>
</dbReference>